<keyword evidence="2" id="KW-0732">Signal</keyword>
<dbReference type="EMBL" id="AM849034">
    <property type="protein sequence ID" value="CAQ02983.1"/>
    <property type="molecule type" value="Genomic_DNA"/>
</dbReference>
<feature type="compositionally biased region" description="Low complexity" evidence="1">
    <location>
        <begin position="30"/>
        <end position="53"/>
    </location>
</feature>
<dbReference type="SUPFAM" id="SSF117074">
    <property type="entry name" value="Hypothetical protein PA1324"/>
    <property type="match status" value="1"/>
</dbReference>
<dbReference type="SUPFAM" id="SSF49478">
    <property type="entry name" value="Cna protein B-type domain"/>
    <property type="match status" value="1"/>
</dbReference>
<protein>
    <submittedName>
        <fullName evidence="3">Surface-anchored protein</fullName>
    </submittedName>
</protein>
<organism evidence="3 4">
    <name type="scientific">Clavibacter sepedonicus</name>
    <name type="common">Clavibacter michiganensis subsp. sepedonicus</name>
    <dbReference type="NCBI Taxonomy" id="31964"/>
    <lineage>
        <taxon>Bacteria</taxon>
        <taxon>Bacillati</taxon>
        <taxon>Actinomycetota</taxon>
        <taxon>Actinomycetes</taxon>
        <taxon>Micrococcales</taxon>
        <taxon>Microbacteriaceae</taxon>
        <taxon>Clavibacter</taxon>
    </lineage>
</organism>
<feature type="region of interest" description="Disordered" evidence="1">
    <location>
        <begin position="254"/>
        <end position="273"/>
    </location>
</feature>
<dbReference type="RefSeq" id="WP_012300136.1">
    <property type="nucleotide sequence ID" value="NC_010407.1"/>
</dbReference>
<dbReference type="KEGG" id="cms:CMS2912"/>
<proteinExistence type="predicted"/>
<dbReference type="PRINTS" id="PR01217">
    <property type="entry name" value="PRICHEXTENSN"/>
</dbReference>
<evidence type="ECO:0000313" key="4">
    <source>
        <dbReference type="Proteomes" id="UP000001318"/>
    </source>
</evidence>
<feature type="signal peptide" evidence="2">
    <location>
        <begin position="1"/>
        <end position="23"/>
    </location>
</feature>
<feature type="region of interest" description="Disordered" evidence="1">
    <location>
        <begin position="30"/>
        <end position="64"/>
    </location>
</feature>
<dbReference type="HOGENOM" id="CLU_011065_0_0_11"/>
<feature type="compositionally biased region" description="Low complexity" evidence="1">
    <location>
        <begin position="255"/>
        <end position="270"/>
    </location>
</feature>
<reference evidence="3 4" key="1">
    <citation type="journal article" date="2008" name="J. Bacteriol.">
        <title>Genome of the actinomycete plant pathogen Clavibacter michiganensis subsp. sepedonicus suggests recent niche adaptation.</title>
        <authorList>
            <person name="Bentley S.D."/>
            <person name="Corton C."/>
            <person name="Brown S.E."/>
            <person name="Barron A."/>
            <person name="Clark L."/>
            <person name="Doggett J."/>
            <person name="Harris B."/>
            <person name="Ormond D."/>
            <person name="Quail M.A."/>
            <person name="May G."/>
            <person name="Francis D."/>
            <person name="Knudson D."/>
            <person name="Parkhill J."/>
            <person name="Ishimaru C.A."/>
        </authorList>
    </citation>
    <scope>NUCLEOTIDE SEQUENCE [LARGE SCALE GENOMIC DNA]</scope>
    <source>
        <strain evidence="4">ATCC 33113 / DSM 20744 / JCM 9667 / LMG 2889 / ICMP 2535 / C-1</strain>
    </source>
</reference>
<keyword evidence="4" id="KW-1185">Reference proteome</keyword>
<evidence type="ECO:0000256" key="1">
    <source>
        <dbReference type="SAM" id="MobiDB-lite"/>
    </source>
</evidence>
<dbReference type="AlphaFoldDB" id="B0RC96"/>
<feature type="region of interest" description="Disordered" evidence="1">
    <location>
        <begin position="124"/>
        <end position="180"/>
    </location>
</feature>
<dbReference type="GeneID" id="29471953"/>
<feature type="chain" id="PRO_5043949144" evidence="2">
    <location>
        <begin position="24"/>
        <end position="602"/>
    </location>
</feature>
<dbReference type="GO" id="GO:0005975">
    <property type="term" value="P:carbohydrate metabolic process"/>
    <property type="evidence" value="ECO:0007669"/>
    <property type="project" value="UniProtKB-ARBA"/>
</dbReference>
<sequence>MHAPRRRALIGLLSLSLVLSAQAGLAGAATAADAPTATSTSTSRATPAFTASPKPTISGTPRVGSTLTAVTGDWAPKPTTFGYRWWRDGVAIAGATGSTLKLTAADAGARINVTVTARRGGYASLARSSGPTAAVAPATTTPPPPAPTPTPTAPTPDPAPTTDPTPAPTPDPTPPAATAPFSEASVPVITGDVQVGRPLRAVAGLWTPRPTSFAYAWSVNGVAIAGAISISYTPVDADAGKRITASVTGTAAGITPTTRTSAPTSPVAAAGVDLPEQPSTGKVVGNVYLGSVDPANVIPYAAIYLEDAAAEGSSTDDPAAEIIDGAYSFSGVRPGEYRMHVFYAVDGTYYYQYYGQTKEADRAQTFAVSADGTVHVDVVLKRYATIEGTVTTTGGVPASGLSVTAIRASDGKPVDSETTDAQGRYILRDVEPDDYLLRVSPPVADSRGFIGEWYSDAYDQASATPVTVTRWGAPLTGIDVQLSRGASAKGQVYRVDGVGSSGSSVRFVPVGSAVDGVRPTVGLVAYTDRYGRFSLDGITPGEYVVYVTGPAQQARWAGGTGSLATATRYTATLDGQLPAIYVQFGADPTARSLTSRTAAAAR</sequence>
<dbReference type="Gene3D" id="2.60.40.2700">
    <property type="match status" value="2"/>
</dbReference>
<feature type="compositionally biased region" description="Pro residues" evidence="1">
    <location>
        <begin position="140"/>
        <end position="177"/>
    </location>
</feature>
<name>B0RC96_CLASE</name>
<feature type="compositionally biased region" description="Polar residues" evidence="1">
    <location>
        <begin position="55"/>
        <end position="64"/>
    </location>
</feature>
<dbReference type="STRING" id="31964.CMS2912"/>
<dbReference type="Gene3D" id="2.60.40.10">
    <property type="entry name" value="Immunoglobulins"/>
    <property type="match status" value="1"/>
</dbReference>
<evidence type="ECO:0000313" key="3">
    <source>
        <dbReference type="EMBL" id="CAQ02983.1"/>
    </source>
</evidence>
<evidence type="ECO:0000256" key="2">
    <source>
        <dbReference type="SAM" id="SignalP"/>
    </source>
</evidence>
<dbReference type="Proteomes" id="UP000001318">
    <property type="component" value="Chromosome"/>
</dbReference>
<accession>B0RC96</accession>
<dbReference type="eggNOG" id="COG4932">
    <property type="taxonomic scope" value="Bacteria"/>
</dbReference>
<dbReference type="InterPro" id="IPR013783">
    <property type="entry name" value="Ig-like_fold"/>
</dbReference>
<dbReference type="Pfam" id="PF13620">
    <property type="entry name" value="CarboxypepD_reg"/>
    <property type="match status" value="1"/>
</dbReference>
<gene>
    <name evidence="3" type="ordered locus">CMS2912</name>
</gene>